<proteinExistence type="predicted"/>
<evidence type="ECO:0000313" key="2">
    <source>
        <dbReference type="Proteomes" id="UP000827976"/>
    </source>
</evidence>
<dbReference type="EC" id="5.4.99.8" evidence="1"/>
<comment type="caution">
    <text evidence="1">The sequence shown here is derived from an EMBL/GenBank/DDBJ whole genome shotgun (WGS) entry which is preliminary data.</text>
</comment>
<name>A0ACB7VDZ8_DIOAL</name>
<accession>A0ACB7VDZ8</accession>
<organism evidence="1 2">
    <name type="scientific">Dioscorea alata</name>
    <name type="common">Purple yam</name>
    <dbReference type="NCBI Taxonomy" id="55571"/>
    <lineage>
        <taxon>Eukaryota</taxon>
        <taxon>Viridiplantae</taxon>
        <taxon>Streptophyta</taxon>
        <taxon>Embryophyta</taxon>
        <taxon>Tracheophyta</taxon>
        <taxon>Spermatophyta</taxon>
        <taxon>Magnoliopsida</taxon>
        <taxon>Liliopsida</taxon>
        <taxon>Dioscoreales</taxon>
        <taxon>Dioscoreaceae</taxon>
        <taxon>Dioscorea</taxon>
    </lineage>
</organism>
<gene>
    <name evidence="1" type="ORF">IHE45_09G020600</name>
</gene>
<keyword evidence="1" id="KW-0413">Isomerase</keyword>
<dbReference type="EMBL" id="CM037019">
    <property type="protein sequence ID" value="KAH7671929.1"/>
    <property type="molecule type" value="Genomic_DNA"/>
</dbReference>
<sequence>MWRLKIAEGGNPWLRTTNNHVGRQVWEFDPNLGSPEELAEVEKAREAFHQHRFEMKHSSDLLMRLQFAKENPLELTLTQVKVEDYEDVTEEAVTTALRRAISRYSTLQAHDGHWPGDYGGPMFLMPGLVIALYVTGALNAVLSLQHQQEMCRYLYNHQNKDGGWGLHIEGHSTMFGSVLTYITLRLLGEEAEGGDNIMGVQL</sequence>
<keyword evidence="2" id="KW-1185">Reference proteome</keyword>
<reference evidence="2" key="1">
    <citation type="journal article" date="2022" name="Nat. Commun.">
        <title>Chromosome evolution and the genetic basis of agronomically important traits in greater yam.</title>
        <authorList>
            <person name="Bredeson J.V."/>
            <person name="Lyons J.B."/>
            <person name="Oniyinde I.O."/>
            <person name="Okereke N.R."/>
            <person name="Kolade O."/>
            <person name="Nnabue I."/>
            <person name="Nwadili C.O."/>
            <person name="Hribova E."/>
            <person name="Parker M."/>
            <person name="Nwogha J."/>
            <person name="Shu S."/>
            <person name="Carlson J."/>
            <person name="Kariba R."/>
            <person name="Muthemba S."/>
            <person name="Knop K."/>
            <person name="Barton G.J."/>
            <person name="Sherwood A.V."/>
            <person name="Lopez-Montes A."/>
            <person name="Asiedu R."/>
            <person name="Jamnadass R."/>
            <person name="Muchugi A."/>
            <person name="Goodstein D."/>
            <person name="Egesi C.N."/>
            <person name="Featherston J."/>
            <person name="Asfaw A."/>
            <person name="Simpson G.G."/>
            <person name="Dolezel J."/>
            <person name="Hendre P.S."/>
            <person name="Van Deynze A."/>
            <person name="Kumar P.L."/>
            <person name="Obidiegwu J.E."/>
            <person name="Bhattacharjee R."/>
            <person name="Rokhsar D.S."/>
        </authorList>
    </citation>
    <scope>NUCLEOTIDE SEQUENCE [LARGE SCALE GENOMIC DNA]</scope>
    <source>
        <strain evidence="2">cv. TDa95/00328</strain>
    </source>
</reference>
<dbReference type="Proteomes" id="UP000827976">
    <property type="component" value="Chromosome 9"/>
</dbReference>
<evidence type="ECO:0000313" key="1">
    <source>
        <dbReference type="EMBL" id="KAH7671929.1"/>
    </source>
</evidence>
<protein>
    <submittedName>
        <fullName evidence="1">Cycloartenol synthase protein</fullName>
        <ecNumber evidence="1">5.4.99.8</ecNumber>
    </submittedName>
</protein>